<protein>
    <submittedName>
        <fullName evidence="1">Uncharacterized protein</fullName>
    </submittedName>
</protein>
<name>A0A221W5T2_9PSEU</name>
<dbReference type="AlphaFoldDB" id="A0A221W5T2"/>
<dbReference type="EMBL" id="CP022521">
    <property type="protein sequence ID" value="ASO20857.1"/>
    <property type="molecule type" value="Genomic_DNA"/>
</dbReference>
<keyword evidence="2" id="KW-1185">Reference proteome</keyword>
<evidence type="ECO:0000313" key="2">
    <source>
        <dbReference type="Proteomes" id="UP000204221"/>
    </source>
</evidence>
<dbReference type="Proteomes" id="UP000204221">
    <property type="component" value="Chromosome"/>
</dbReference>
<accession>A0A221W5T2</accession>
<sequence>MSVISAAASPPRPRLAAHGRAIAQPLAEAVAAVPIDVAGAAIRITISTDRPAERACHDLGDDPLASGRQVCFALSVASRSVIGVYRPLSEPLGLAHPRCLVMRSERPDPAGAGTHPPDDRIGRMPVGTIRRLGRRIGVATGGGGGTMPVIVDGKIRTRPVPTFDDG</sequence>
<dbReference type="KEGG" id="ahg:AHOG_16155"/>
<evidence type="ECO:0000313" key="1">
    <source>
        <dbReference type="EMBL" id="ASO20857.1"/>
    </source>
</evidence>
<organism evidence="1 2">
    <name type="scientific">Actinoalloteichus hoggarensis</name>
    <dbReference type="NCBI Taxonomy" id="1470176"/>
    <lineage>
        <taxon>Bacteria</taxon>
        <taxon>Bacillati</taxon>
        <taxon>Actinomycetota</taxon>
        <taxon>Actinomycetes</taxon>
        <taxon>Pseudonocardiales</taxon>
        <taxon>Pseudonocardiaceae</taxon>
        <taxon>Actinoalloteichus</taxon>
    </lineage>
</organism>
<gene>
    <name evidence="1" type="ORF">AHOG_16155</name>
</gene>
<reference evidence="1 2" key="1">
    <citation type="submission" date="2017-07" db="EMBL/GenBank/DDBJ databases">
        <title>Complete genome sequence of Actinoalloteichus hoggarensis DSM 45943, type strain of Actinoalloteichus hoggarensis.</title>
        <authorList>
            <person name="Ruckert C."/>
            <person name="Nouioui I."/>
            <person name="Willmese J."/>
            <person name="van Wezel G."/>
            <person name="Klenk H.-P."/>
            <person name="Kalinowski J."/>
            <person name="Zotchev S.B."/>
        </authorList>
    </citation>
    <scope>NUCLEOTIDE SEQUENCE [LARGE SCALE GENOMIC DNA]</scope>
    <source>
        <strain evidence="1 2">DSM 45943</strain>
    </source>
</reference>
<proteinExistence type="predicted"/>